<accession>A0ACC2TMT9</accession>
<reference evidence="1" key="1">
    <citation type="submission" date="2022-04" db="EMBL/GenBank/DDBJ databases">
        <title>Genome of the entomopathogenic fungus Entomophthora muscae.</title>
        <authorList>
            <person name="Elya C."/>
            <person name="Lovett B.R."/>
            <person name="Lee E."/>
            <person name="Macias A.M."/>
            <person name="Hajek A.E."/>
            <person name="De Bivort B.L."/>
            <person name="Kasson M.T."/>
            <person name="De Fine Licht H.H."/>
            <person name="Stajich J.E."/>
        </authorList>
    </citation>
    <scope>NUCLEOTIDE SEQUENCE</scope>
    <source>
        <strain evidence="1">Berkeley</strain>
    </source>
</reference>
<evidence type="ECO:0000313" key="2">
    <source>
        <dbReference type="Proteomes" id="UP001165960"/>
    </source>
</evidence>
<feature type="non-terminal residue" evidence="1">
    <location>
        <position position="55"/>
    </location>
</feature>
<evidence type="ECO:0000313" key="1">
    <source>
        <dbReference type="EMBL" id="KAJ9075807.1"/>
    </source>
</evidence>
<gene>
    <name evidence="1" type="ORF">DSO57_1032094</name>
</gene>
<comment type="caution">
    <text evidence="1">The sequence shown here is derived from an EMBL/GenBank/DDBJ whole genome shotgun (WGS) entry which is preliminary data.</text>
</comment>
<sequence>MNLKAKPVKSLQLSIFKGKIKIALIAQFTTSSQVSFNRGKAQNVEAPIYTQAFEA</sequence>
<organism evidence="1 2">
    <name type="scientific">Entomophthora muscae</name>
    <dbReference type="NCBI Taxonomy" id="34485"/>
    <lineage>
        <taxon>Eukaryota</taxon>
        <taxon>Fungi</taxon>
        <taxon>Fungi incertae sedis</taxon>
        <taxon>Zoopagomycota</taxon>
        <taxon>Entomophthoromycotina</taxon>
        <taxon>Entomophthoromycetes</taxon>
        <taxon>Entomophthorales</taxon>
        <taxon>Entomophthoraceae</taxon>
        <taxon>Entomophthora</taxon>
    </lineage>
</organism>
<keyword evidence="2" id="KW-1185">Reference proteome</keyword>
<name>A0ACC2TMT9_9FUNG</name>
<proteinExistence type="predicted"/>
<dbReference type="Proteomes" id="UP001165960">
    <property type="component" value="Unassembled WGS sequence"/>
</dbReference>
<dbReference type="EMBL" id="QTSX02002367">
    <property type="protein sequence ID" value="KAJ9075807.1"/>
    <property type="molecule type" value="Genomic_DNA"/>
</dbReference>
<protein>
    <submittedName>
        <fullName evidence="1">Uncharacterized protein</fullName>
    </submittedName>
</protein>